<gene>
    <name evidence="1" type="ORF">EZS28_028753</name>
</gene>
<comment type="caution">
    <text evidence="1">The sequence shown here is derived from an EMBL/GenBank/DDBJ whole genome shotgun (WGS) entry which is preliminary data.</text>
</comment>
<sequence length="92" mass="10382">MVTDSQLLLLGFYIIDDDDDGDSDKDSYYCYSFRHPVSDSEVQWVRLSSPGKFCVGQNGFCSAILFKSSFYPTCWCYRLSGASVQGVWVAHV</sequence>
<protein>
    <submittedName>
        <fullName evidence="1">Uncharacterized protein</fullName>
    </submittedName>
</protein>
<accession>A0A5J4UZE4</accession>
<name>A0A5J4UZE4_9EUKA</name>
<reference evidence="1 2" key="1">
    <citation type="submission" date="2019-03" db="EMBL/GenBank/DDBJ databases">
        <title>Single cell metagenomics reveals metabolic interactions within the superorganism composed of flagellate Streblomastix strix and complex community of Bacteroidetes bacteria on its surface.</title>
        <authorList>
            <person name="Treitli S.C."/>
            <person name="Kolisko M."/>
            <person name="Husnik F."/>
            <person name="Keeling P."/>
            <person name="Hampl V."/>
        </authorList>
    </citation>
    <scope>NUCLEOTIDE SEQUENCE [LARGE SCALE GENOMIC DNA]</scope>
    <source>
        <strain evidence="1">ST1C</strain>
    </source>
</reference>
<proteinExistence type="predicted"/>
<evidence type="ECO:0000313" key="1">
    <source>
        <dbReference type="EMBL" id="KAA6375717.1"/>
    </source>
</evidence>
<dbReference type="Proteomes" id="UP000324800">
    <property type="component" value="Unassembled WGS sequence"/>
</dbReference>
<organism evidence="1 2">
    <name type="scientific">Streblomastix strix</name>
    <dbReference type="NCBI Taxonomy" id="222440"/>
    <lineage>
        <taxon>Eukaryota</taxon>
        <taxon>Metamonada</taxon>
        <taxon>Preaxostyla</taxon>
        <taxon>Oxymonadida</taxon>
        <taxon>Streblomastigidae</taxon>
        <taxon>Streblomastix</taxon>
    </lineage>
</organism>
<evidence type="ECO:0000313" key="2">
    <source>
        <dbReference type="Proteomes" id="UP000324800"/>
    </source>
</evidence>
<dbReference type="AlphaFoldDB" id="A0A5J4UZE4"/>
<dbReference type="EMBL" id="SNRW01011033">
    <property type="protein sequence ID" value="KAA6375717.1"/>
    <property type="molecule type" value="Genomic_DNA"/>
</dbReference>